<dbReference type="SUPFAM" id="SSF51658">
    <property type="entry name" value="Xylose isomerase-like"/>
    <property type="match status" value="1"/>
</dbReference>
<comment type="caution">
    <text evidence="2">The sequence shown here is derived from an EMBL/GenBank/DDBJ whole genome shotgun (WGS) entry which is preliminary data.</text>
</comment>
<dbReference type="RefSeq" id="WP_380005738.1">
    <property type="nucleotide sequence ID" value="NZ_JBHLYR010000013.1"/>
</dbReference>
<dbReference type="GO" id="GO:0016853">
    <property type="term" value="F:isomerase activity"/>
    <property type="evidence" value="ECO:0007669"/>
    <property type="project" value="UniProtKB-KW"/>
</dbReference>
<dbReference type="InterPro" id="IPR050312">
    <property type="entry name" value="IolE/XylAMocC-like"/>
</dbReference>
<dbReference type="InterPro" id="IPR036237">
    <property type="entry name" value="Xyl_isomerase-like_sf"/>
</dbReference>
<sequence>MAFNTANFAFRQVNYHATGDWGQACRTSREHFSPIETFEARFDDLMGEVDALGFKNVELWHFHLHQKWWTPEHVQAARSVAARRGMQFVAYCGGFGDDLAEVERTLELVTALGIPLLAGASRMFTEQRREYVARLRAYGVRFGYENHPEKTPQELLERAGPDEDGLVGVTVDTGWFGVQAYPADQAVRELGGRVLHVHLKDVLEVGTHQTVGYGQGVVPLRAVVDTLAATQYRGYISMEHEPEQFDPADDLRASRLQLHSWLHALTGGPTPAPVVP</sequence>
<keyword evidence="3" id="KW-1185">Reference proteome</keyword>
<feature type="domain" description="Xylose isomerase-like TIM barrel" evidence="1">
    <location>
        <begin position="50"/>
        <end position="253"/>
    </location>
</feature>
<keyword evidence="2" id="KW-0413">Isomerase</keyword>
<gene>
    <name evidence="2" type="ORF">ACFFLM_03870</name>
</gene>
<dbReference type="Pfam" id="PF01261">
    <property type="entry name" value="AP_endonuc_2"/>
    <property type="match status" value="1"/>
</dbReference>
<evidence type="ECO:0000259" key="1">
    <source>
        <dbReference type="Pfam" id="PF01261"/>
    </source>
</evidence>
<dbReference type="PANTHER" id="PTHR12110">
    <property type="entry name" value="HYDROXYPYRUVATE ISOMERASE"/>
    <property type="match status" value="1"/>
</dbReference>
<evidence type="ECO:0000313" key="2">
    <source>
        <dbReference type="EMBL" id="MFB9991122.1"/>
    </source>
</evidence>
<dbReference type="InterPro" id="IPR013022">
    <property type="entry name" value="Xyl_isomerase-like_TIM-brl"/>
</dbReference>
<protein>
    <submittedName>
        <fullName evidence="2">Sugar phosphate isomerase/epimerase family protein</fullName>
    </submittedName>
</protein>
<dbReference type="EMBL" id="JBHLYR010000013">
    <property type="protein sequence ID" value="MFB9991122.1"/>
    <property type="molecule type" value="Genomic_DNA"/>
</dbReference>
<dbReference type="Gene3D" id="3.20.20.150">
    <property type="entry name" value="Divalent-metal-dependent TIM barrel enzymes"/>
    <property type="match status" value="1"/>
</dbReference>
<accession>A0ABV6AUE9</accession>
<name>A0ABV6AUE9_9DEIO</name>
<dbReference type="PANTHER" id="PTHR12110:SF41">
    <property type="entry name" value="INOSOSE DEHYDRATASE"/>
    <property type="match status" value="1"/>
</dbReference>
<evidence type="ECO:0000313" key="3">
    <source>
        <dbReference type="Proteomes" id="UP001589733"/>
    </source>
</evidence>
<organism evidence="2 3">
    <name type="scientific">Deinococcus oregonensis</name>
    <dbReference type="NCBI Taxonomy" id="1805970"/>
    <lineage>
        <taxon>Bacteria</taxon>
        <taxon>Thermotogati</taxon>
        <taxon>Deinococcota</taxon>
        <taxon>Deinococci</taxon>
        <taxon>Deinococcales</taxon>
        <taxon>Deinococcaceae</taxon>
        <taxon>Deinococcus</taxon>
    </lineage>
</organism>
<reference evidence="2 3" key="1">
    <citation type="submission" date="2024-09" db="EMBL/GenBank/DDBJ databases">
        <authorList>
            <person name="Sun Q."/>
            <person name="Mori K."/>
        </authorList>
    </citation>
    <scope>NUCLEOTIDE SEQUENCE [LARGE SCALE GENOMIC DNA]</scope>
    <source>
        <strain evidence="2 3">JCM 13503</strain>
    </source>
</reference>
<proteinExistence type="predicted"/>
<dbReference type="Proteomes" id="UP001589733">
    <property type="component" value="Unassembled WGS sequence"/>
</dbReference>